<protein>
    <submittedName>
        <fullName evidence="1">Tail assembly chaperone protein</fullName>
    </submittedName>
</protein>
<accession>A0A8S5SS72</accession>
<proteinExistence type="predicted"/>
<dbReference type="EMBL" id="BK032666">
    <property type="protein sequence ID" value="DAF53893.1"/>
    <property type="molecule type" value="Genomic_DNA"/>
</dbReference>
<organism evidence="1">
    <name type="scientific">Myoviridae sp. ct2Qy24</name>
    <dbReference type="NCBI Taxonomy" id="2827656"/>
    <lineage>
        <taxon>Viruses</taxon>
        <taxon>Duplodnaviria</taxon>
        <taxon>Heunggongvirae</taxon>
        <taxon>Uroviricota</taxon>
        <taxon>Caudoviricetes</taxon>
    </lineage>
</organism>
<evidence type="ECO:0000313" key="1">
    <source>
        <dbReference type="EMBL" id="DAF53893.1"/>
    </source>
</evidence>
<reference evidence="1" key="1">
    <citation type="journal article" date="2021" name="Proc. Natl. Acad. Sci. U.S.A.">
        <title>A Catalog of Tens of Thousands of Viruses from Human Metagenomes Reveals Hidden Associations with Chronic Diseases.</title>
        <authorList>
            <person name="Tisza M.J."/>
            <person name="Buck C.B."/>
        </authorList>
    </citation>
    <scope>NUCLEOTIDE SEQUENCE</scope>
    <source>
        <strain evidence="1">Ct2Qy24</strain>
    </source>
</reference>
<name>A0A8S5SS72_9CAUD</name>
<sequence>MGYSPSFFWECSLAEVIDLIESYRRREERRQKEKSEAFKVRALSLQVLALQIRDAVWGEKDSDFRTVQHFYPTLFPETEKVDRELIKRNERMRRFAEEHNRLWRQAHSGKEES</sequence>